<dbReference type="GO" id="GO:0043531">
    <property type="term" value="F:ADP binding"/>
    <property type="evidence" value="ECO:0007669"/>
    <property type="project" value="InterPro"/>
</dbReference>
<evidence type="ECO:0000256" key="5">
    <source>
        <dbReference type="SAM" id="MobiDB-lite"/>
    </source>
</evidence>
<dbReference type="GO" id="GO:0003964">
    <property type="term" value="F:RNA-directed DNA polymerase activity"/>
    <property type="evidence" value="ECO:0007669"/>
    <property type="project" value="UniProtKB-KW"/>
</dbReference>
<comment type="caution">
    <text evidence="7">The sequence shown here is derived from an EMBL/GenBank/DDBJ whole genome shotgun (WGS) entry which is preliminary data.</text>
</comment>
<dbReference type="Pfam" id="PF07727">
    <property type="entry name" value="RVT_2"/>
    <property type="match status" value="1"/>
</dbReference>
<dbReference type="GO" id="GO:0051707">
    <property type="term" value="P:response to other organism"/>
    <property type="evidence" value="ECO:0007669"/>
    <property type="project" value="UniProtKB-ARBA"/>
</dbReference>
<sequence>MHVLSVLTPVAGGVVSKVALLATDQLRLDIIWGFREEINKLKESSILIGNIIHDAAHEPEAGDLQARAKWMKRLISVAYDAEDILDKFQYEVYRIVIKETSLDKKILGFFCNNPVAFRLKMARKIYNINTSLEDLNKQAPSVGLVRSNGGAAASQGMQDRETTSFFEKNEFTFKDAITVGRDQVVSDIISTLTNSNNQENILSVMGIVGLGGLGKTTLARLITKQLKEGEMGKHFDTTLWVYVSNTFDVNSILRRMLESCDATGANLSSREALIESLRHKLKEKRYFLVLDDVWNEDANNWNDLKSCLLQLNSAKGSSVIVTTRRSNVASIMETLPRWNLETLSDDECWSILKDRALADPNAPIASELEEIGRDIAKKCAGLPLAAKVLGSLMRSKNSMEEWLSILESQIWQLSSDNEDSRIMSVLKLSFDNLKSPLKQCFAYCSMFKRGYSIERDKLIQLWMAQGFLHPSHGPQTKQEIAMEDIGNKYYETLLENSLFQDATEDEEEDVVIITRCKMHDLVHDLANEVSKCESLTPDFTHEKDDHDLLIRHVARIHTPTLEEMSKRSISKLRSLFSNGPVSNTIFPKFRVLRVLSFCHPKLLDQERENQESLNSSDFLKHMRYLLRISHDMERFRYSGATDHITSIPNSLSNLVPTPSFPPVKLPNGEHAPIHSIGDFSFHSNLRLNDVLCAPSFKDLVTKKIIGLGREHNGLYYLTPNLATKPSHISSANHAVMSTTLWHRRLGHPSPNRLQLLAKTIPGVSCSADKVCDVCPLAKQTRLSFNLSTISTTKPFALIHCDIWGPHKIASHSGARYFLTIVDDFSRCTWLYLMHAKSETQNLLKSFFAFTETQFNQKVQHIRSDNGSEFLSMRSFFQANGIIHQHSCVYTPQQNGVVERKHRHIITIARALLFQANLPLEFWAECVLTVVYLINRLPAPLLSGKSPFEKIFQRVPQYSHIRVFGCLAYATNVHPKQKFDPRAHKCIFVGYPFGQKAYKLYDLTTKKFFTSRDVVFHEDIFPYKQDSPNLSLQPHDAVLPNVIPENDIPQEPLSASRVSPIEHTLPQVDNSLSPNVLSDHETHPNDQTPPSPSSHHSSPPLDNSSPSSPSSPPVPNEDTVPALRRSERVRKPNVKLKDYVCSHVVLPTQEDSSSLWPFPNKGTRYPLSNYISYHRFSSSHRSFIANITRSVEPNSFAEAIKNPQWQEAMTSEIQALEANNTWSLTPLPPGKEPIGCKWVYKIKYNSDGTIERYKARLVAKGYTQVEGVDYCETFSPTAKLTTFRCLLAIAASRNWSLHQMDVQNAFLHGDLHEEVYMLPPPGFSRQGENLVCRLNKSLYGLKQASRNWFSKFSNAIQKAGYRQSKADYSLFTRVVGNSFTAVLIYVDDIVITGNDPKAIELLKAFLHKEFRIKDLGNLKYFLGIEVSRSKKGIFISQRKYALDILLDAGLTGARPCHFPMEQNLKLTPTNGEILKDPTRYRRLIGKLIYLTVTRPDIVYSVRILSQFMNQPRKPHMEAAMRVLHFIKGNPGRGIFFPSENDLALKAYCDSDWASCPTTRKSTTGYSVFLGNSLISWKSKKQSNVACSSAEAEYRAMAMTCRELTWLRYILQDFEIIQDKPASLYCDNQAALHIAANPVFHERTKHIEIDCHVVREKLQAGLISTRYYLDLSNTKIEALLKSIGKLKHLKYLDLSDIKIEALPKSIGKLYNLQTLRLPWNLRECPEEIQNLINLRHFYFVWGMKFKAGVLGRLTNLRTLPFFNMGEERGPAIEELGGLKQLRGHLTIGWLERVRDGEEAKKAFLVEKSHLSVLTFRWLRPFSDLRPPNDNETDVLDGLEPHGNLQSLYIYRFSGARFPSWITSLQNLKQIGLEICSGCEEVPTLGHLPNLRSLQIIGMEKLKRLGAEFYGYSDTGTTLFPALKTLSIGDCEELIEWMEAPRISAEGEVVKVFPCLEQLSIYNCYSLESIRITQGIASLRQLKMSYCEALSSLEVGLDYCTSLQELYMGHCRNLVSIPTARGMPSLRKLNLVACEGLSSLGSGLNYCTSLQELDISHCHNLTSIPITQGITSLRSLRIHECRRLLSLPSGLQFCTSLEDLEIRWCPSLVSMSVSYVKCDHPESANQQEEVCTGVDEYSSILEEDCSSLESIPDSPNRPREVYTGLVEYLSIQEEDCPSVESIPPNLRHLLICHCGKFKYVPTGGFHRLNRLKRLTIGAFWEELDAFPDFQLPPNSQLEYLKFKGWPKLKSLPQQIQHLTCLETLSIDRFKGLEALPEWLGNLTSLECLWIWECENLKYLPTQNAMKNLTKLKELNVIGCPLLEETDP</sequence>
<dbReference type="FunFam" id="1.10.10.10:FF:000322">
    <property type="entry name" value="Probable disease resistance protein At1g63360"/>
    <property type="match status" value="1"/>
</dbReference>
<keyword evidence="1" id="KW-0677">Repeat</keyword>
<dbReference type="Pfam" id="PF13976">
    <property type="entry name" value="gag_pre-integrs"/>
    <property type="match status" value="1"/>
</dbReference>
<dbReference type="InterPro" id="IPR001584">
    <property type="entry name" value="Integrase_cat-core"/>
</dbReference>
<evidence type="ECO:0000259" key="6">
    <source>
        <dbReference type="PROSITE" id="PS50994"/>
    </source>
</evidence>
<dbReference type="Gramene" id="PRQ38882">
    <property type="protein sequence ID" value="PRQ38882"/>
    <property type="gene ID" value="RchiOBHm_Chr4g0418881"/>
</dbReference>
<dbReference type="InterPro" id="IPR013103">
    <property type="entry name" value="RVT_2"/>
</dbReference>
<dbReference type="InterPro" id="IPR036397">
    <property type="entry name" value="RNaseH_sf"/>
</dbReference>
<dbReference type="InterPro" id="IPR055414">
    <property type="entry name" value="LRR_R13L4/SHOC2-like"/>
</dbReference>
<proteinExistence type="predicted"/>
<dbReference type="Gene3D" id="1.20.5.4130">
    <property type="match status" value="1"/>
</dbReference>
<dbReference type="InterPro" id="IPR012337">
    <property type="entry name" value="RNaseH-like_sf"/>
</dbReference>
<evidence type="ECO:0000256" key="4">
    <source>
        <dbReference type="ARBA" id="ARBA00022840"/>
    </source>
</evidence>
<dbReference type="Gene3D" id="1.10.10.10">
    <property type="entry name" value="Winged helix-like DNA-binding domain superfamily/Winged helix DNA-binding domain"/>
    <property type="match status" value="1"/>
</dbReference>
<dbReference type="Pfam" id="PF00931">
    <property type="entry name" value="NB-ARC"/>
    <property type="match status" value="1"/>
</dbReference>
<dbReference type="GO" id="GO:0003676">
    <property type="term" value="F:nucleic acid binding"/>
    <property type="evidence" value="ECO:0007669"/>
    <property type="project" value="InterPro"/>
</dbReference>
<accession>A0A2P6QXG4</accession>
<dbReference type="InterPro" id="IPR058922">
    <property type="entry name" value="WHD_DRP"/>
</dbReference>
<dbReference type="InterPro" id="IPR057670">
    <property type="entry name" value="SH3_retrovirus"/>
</dbReference>
<keyword evidence="4" id="KW-0067">ATP-binding</keyword>
<dbReference type="GO" id="GO:0005524">
    <property type="term" value="F:ATP binding"/>
    <property type="evidence" value="ECO:0007669"/>
    <property type="project" value="UniProtKB-KW"/>
</dbReference>
<dbReference type="Pfam" id="PF00665">
    <property type="entry name" value="rve"/>
    <property type="match status" value="1"/>
</dbReference>
<gene>
    <name evidence="7" type="ORF">RchiOBHm_Chr4g0418881</name>
</gene>
<dbReference type="Gene3D" id="1.10.8.430">
    <property type="entry name" value="Helical domain of apoptotic protease-activating factors"/>
    <property type="match status" value="1"/>
</dbReference>
<dbReference type="EC" id="2.7.7.49" evidence="7"/>
<dbReference type="GO" id="GO:0006952">
    <property type="term" value="P:defense response"/>
    <property type="evidence" value="ECO:0007669"/>
    <property type="project" value="UniProtKB-KW"/>
</dbReference>
<dbReference type="Gene3D" id="3.30.420.10">
    <property type="entry name" value="Ribonuclease H-like superfamily/Ribonuclease H"/>
    <property type="match status" value="1"/>
</dbReference>
<dbReference type="SUPFAM" id="SSF56672">
    <property type="entry name" value="DNA/RNA polymerases"/>
    <property type="match status" value="1"/>
</dbReference>
<dbReference type="PANTHER" id="PTHR36766:SF70">
    <property type="entry name" value="DISEASE RESISTANCE PROTEIN RGA4"/>
    <property type="match status" value="1"/>
</dbReference>
<evidence type="ECO:0000256" key="2">
    <source>
        <dbReference type="ARBA" id="ARBA00022741"/>
    </source>
</evidence>
<dbReference type="InterPro" id="IPR002182">
    <property type="entry name" value="NB-ARC"/>
</dbReference>
<feature type="compositionally biased region" description="Low complexity" evidence="5">
    <location>
        <begin position="1092"/>
        <end position="1107"/>
    </location>
</feature>
<dbReference type="SUPFAM" id="SSF52540">
    <property type="entry name" value="P-loop containing nucleoside triphosphate hydrolases"/>
    <property type="match status" value="1"/>
</dbReference>
<protein>
    <submittedName>
        <fullName evidence="7">Putative RNA-directed DNA polymerase</fullName>
        <ecNumber evidence="7">2.7.7.49</ecNumber>
    </submittedName>
</protein>
<name>A0A2P6QXG4_ROSCH</name>
<dbReference type="STRING" id="74649.A0A2P6QXG4"/>
<keyword evidence="7" id="KW-0695">RNA-directed DNA polymerase</keyword>
<dbReference type="Pfam" id="PF18052">
    <property type="entry name" value="Rx_N"/>
    <property type="match status" value="1"/>
</dbReference>
<dbReference type="Gene3D" id="3.80.10.10">
    <property type="entry name" value="Ribonuclease Inhibitor"/>
    <property type="match status" value="3"/>
</dbReference>
<dbReference type="Pfam" id="PF23559">
    <property type="entry name" value="WHD_DRP"/>
    <property type="match status" value="1"/>
</dbReference>
<dbReference type="SUPFAM" id="SSF53098">
    <property type="entry name" value="Ribonuclease H-like"/>
    <property type="match status" value="1"/>
</dbReference>
<dbReference type="SMART" id="SM00367">
    <property type="entry name" value="LRR_CC"/>
    <property type="match status" value="4"/>
</dbReference>
<dbReference type="PROSITE" id="PS50994">
    <property type="entry name" value="INTEGRASE"/>
    <property type="match status" value="1"/>
</dbReference>
<dbReference type="PRINTS" id="PR00364">
    <property type="entry name" value="DISEASERSIST"/>
</dbReference>
<keyword evidence="3" id="KW-0611">Plant defense</keyword>
<feature type="domain" description="Integrase catalytic" evidence="6">
    <location>
        <begin position="790"/>
        <end position="954"/>
    </location>
</feature>
<dbReference type="InterPro" id="IPR032675">
    <property type="entry name" value="LRR_dom_sf"/>
</dbReference>
<dbReference type="CDD" id="cd09272">
    <property type="entry name" value="RNase_HI_RT_Ty1"/>
    <property type="match status" value="1"/>
</dbReference>
<dbReference type="EMBL" id="PDCK01000042">
    <property type="protein sequence ID" value="PRQ38882.1"/>
    <property type="molecule type" value="Genomic_DNA"/>
</dbReference>
<dbReference type="InterPro" id="IPR043502">
    <property type="entry name" value="DNA/RNA_pol_sf"/>
</dbReference>
<dbReference type="InterPro" id="IPR006553">
    <property type="entry name" value="Leu-rich_rpt_Cys-con_subtyp"/>
</dbReference>
<evidence type="ECO:0000256" key="1">
    <source>
        <dbReference type="ARBA" id="ARBA00022737"/>
    </source>
</evidence>
<dbReference type="InterPro" id="IPR027417">
    <property type="entry name" value="P-loop_NTPase"/>
</dbReference>
<organism evidence="7 8">
    <name type="scientific">Rosa chinensis</name>
    <name type="common">China rose</name>
    <dbReference type="NCBI Taxonomy" id="74649"/>
    <lineage>
        <taxon>Eukaryota</taxon>
        <taxon>Viridiplantae</taxon>
        <taxon>Streptophyta</taxon>
        <taxon>Embryophyta</taxon>
        <taxon>Tracheophyta</taxon>
        <taxon>Spermatophyta</taxon>
        <taxon>Magnoliopsida</taxon>
        <taxon>eudicotyledons</taxon>
        <taxon>Gunneridae</taxon>
        <taxon>Pentapetalae</taxon>
        <taxon>rosids</taxon>
        <taxon>fabids</taxon>
        <taxon>Rosales</taxon>
        <taxon>Rosaceae</taxon>
        <taxon>Rosoideae</taxon>
        <taxon>Rosoideae incertae sedis</taxon>
        <taxon>Rosa</taxon>
    </lineage>
</organism>
<dbReference type="Pfam" id="PF25597">
    <property type="entry name" value="SH3_retrovirus"/>
    <property type="match status" value="1"/>
</dbReference>
<dbReference type="SUPFAM" id="SSF52058">
    <property type="entry name" value="L domain-like"/>
    <property type="match status" value="2"/>
</dbReference>
<dbReference type="Proteomes" id="UP000238479">
    <property type="component" value="Chromosome 4"/>
</dbReference>
<dbReference type="GO" id="GO:0015074">
    <property type="term" value="P:DNA integration"/>
    <property type="evidence" value="ECO:0007669"/>
    <property type="project" value="InterPro"/>
</dbReference>
<keyword evidence="7" id="KW-0548">Nucleotidyltransferase</keyword>
<dbReference type="Gene3D" id="3.40.50.300">
    <property type="entry name" value="P-loop containing nucleotide triphosphate hydrolases"/>
    <property type="match status" value="1"/>
</dbReference>
<feature type="compositionally biased region" description="Polar residues" evidence="5">
    <location>
        <begin position="1066"/>
        <end position="1075"/>
    </location>
</feature>
<reference evidence="7 8" key="1">
    <citation type="journal article" date="2018" name="Nat. Genet.">
        <title>The Rosa genome provides new insights in the design of modern roses.</title>
        <authorList>
            <person name="Bendahmane M."/>
        </authorList>
    </citation>
    <scope>NUCLEOTIDE SEQUENCE [LARGE SCALE GENOMIC DNA]</scope>
    <source>
        <strain evidence="8">cv. Old Blush</strain>
    </source>
</reference>
<dbReference type="FunFam" id="3.40.50.300:FF:001091">
    <property type="entry name" value="Probable disease resistance protein At1g61300"/>
    <property type="match status" value="1"/>
</dbReference>
<evidence type="ECO:0000313" key="8">
    <source>
        <dbReference type="Proteomes" id="UP000238479"/>
    </source>
</evidence>
<dbReference type="InterPro" id="IPR025724">
    <property type="entry name" value="GAG-pre-integrase_dom"/>
</dbReference>
<dbReference type="PANTHER" id="PTHR36766">
    <property type="entry name" value="PLANT BROAD-SPECTRUM MILDEW RESISTANCE PROTEIN RPW8"/>
    <property type="match status" value="1"/>
</dbReference>
<dbReference type="Pfam" id="PF23598">
    <property type="entry name" value="LRR_14"/>
    <property type="match status" value="1"/>
</dbReference>
<dbReference type="InterPro" id="IPR041118">
    <property type="entry name" value="Rx_N"/>
</dbReference>
<dbReference type="OMA" id="WIWECEN"/>
<keyword evidence="2" id="KW-0547">Nucleotide-binding</keyword>
<evidence type="ECO:0000313" key="7">
    <source>
        <dbReference type="EMBL" id="PRQ38882.1"/>
    </source>
</evidence>
<dbReference type="InterPro" id="IPR042197">
    <property type="entry name" value="Apaf_helical"/>
</dbReference>
<keyword evidence="7" id="KW-0808">Transferase</keyword>
<evidence type="ECO:0000256" key="3">
    <source>
        <dbReference type="ARBA" id="ARBA00022821"/>
    </source>
</evidence>
<feature type="region of interest" description="Disordered" evidence="5">
    <location>
        <begin position="1065"/>
        <end position="1128"/>
    </location>
</feature>
<keyword evidence="8" id="KW-1185">Reference proteome</keyword>
<dbReference type="InterPro" id="IPR036388">
    <property type="entry name" value="WH-like_DNA-bd_sf"/>
</dbReference>